<evidence type="ECO:0000256" key="3">
    <source>
        <dbReference type="SAM" id="SignalP"/>
    </source>
</evidence>
<reference evidence="4" key="1">
    <citation type="submission" date="2021-06" db="EMBL/GenBank/DDBJ databases">
        <title>Parelaphostrongylus tenuis whole genome reference sequence.</title>
        <authorList>
            <person name="Garwood T.J."/>
            <person name="Larsen P.A."/>
            <person name="Fountain-Jones N.M."/>
            <person name="Garbe J.R."/>
            <person name="Macchietto M.G."/>
            <person name="Kania S.A."/>
            <person name="Gerhold R.W."/>
            <person name="Richards J.E."/>
            <person name="Wolf T.M."/>
        </authorList>
    </citation>
    <scope>NUCLEOTIDE SEQUENCE</scope>
    <source>
        <strain evidence="4">MNPRO001-30</strain>
        <tissue evidence="4">Meninges</tissue>
    </source>
</reference>
<dbReference type="EMBL" id="JAHQIW010004732">
    <property type="protein sequence ID" value="KAJ1363462.1"/>
    <property type="molecule type" value="Genomic_DNA"/>
</dbReference>
<dbReference type="GO" id="GO:0016998">
    <property type="term" value="P:cell wall macromolecule catabolic process"/>
    <property type="evidence" value="ECO:0007669"/>
    <property type="project" value="InterPro"/>
</dbReference>
<proteinExistence type="inferred from homology"/>
<dbReference type="Proteomes" id="UP001196413">
    <property type="component" value="Unassembled WGS sequence"/>
</dbReference>
<evidence type="ECO:0008006" key="6">
    <source>
        <dbReference type="Google" id="ProtNLM"/>
    </source>
</evidence>
<evidence type="ECO:0000256" key="2">
    <source>
        <dbReference type="ARBA" id="ARBA00022729"/>
    </source>
</evidence>
<dbReference type="PROSITE" id="PS51904">
    <property type="entry name" value="GLYCOSYL_HYDROL_F25_2"/>
    <property type="match status" value="1"/>
</dbReference>
<organism evidence="4 5">
    <name type="scientific">Parelaphostrongylus tenuis</name>
    <name type="common">Meningeal worm</name>
    <dbReference type="NCBI Taxonomy" id="148309"/>
    <lineage>
        <taxon>Eukaryota</taxon>
        <taxon>Metazoa</taxon>
        <taxon>Ecdysozoa</taxon>
        <taxon>Nematoda</taxon>
        <taxon>Chromadorea</taxon>
        <taxon>Rhabditida</taxon>
        <taxon>Rhabditina</taxon>
        <taxon>Rhabditomorpha</taxon>
        <taxon>Strongyloidea</taxon>
        <taxon>Metastrongylidae</taxon>
        <taxon>Parelaphostrongylus</taxon>
    </lineage>
</organism>
<feature type="chain" id="PRO_5042137371" description="Lysozyme" evidence="3">
    <location>
        <begin position="17"/>
        <end position="292"/>
    </location>
</feature>
<evidence type="ECO:0000256" key="1">
    <source>
        <dbReference type="ARBA" id="ARBA00010646"/>
    </source>
</evidence>
<name>A0AAD5QVZ0_PARTN</name>
<evidence type="ECO:0000313" key="4">
    <source>
        <dbReference type="EMBL" id="KAJ1363462.1"/>
    </source>
</evidence>
<dbReference type="PANTHER" id="PTHR23208:SF36">
    <property type="entry name" value="LYSOZYME-RELATED"/>
    <property type="match status" value="1"/>
</dbReference>
<dbReference type="GO" id="GO:0009253">
    <property type="term" value="P:peptidoglycan catabolic process"/>
    <property type="evidence" value="ECO:0007669"/>
    <property type="project" value="InterPro"/>
</dbReference>
<accession>A0AAD5QVZ0</accession>
<feature type="signal peptide" evidence="3">
    <location>
        <begin position="1"/>
        <end position="16"/>
    </location>
</feature>
<gene>
    <name evidence="4" type="ORF">KIN20_023335</name>
</gene>
<protein>
    <recommendedName>
        <fullName evidence="6">Lysozyme</fullName>
    </recommendedName>
</protein>
<dbReference type="Gene3D" id="3.20.20.80">
    <property type="entry name" value="Glycosidases"/>
    <property type="match status" value="1"/>
</dbReference>
<keyword evidence="2 3" id="KW-0732">Signal</keyword>
<sequence>MLKIVLLATLSLNSFANPIIKQQLWQQQQQQLQHQQPSATEQANVLQYALDLSAPTTVSAFQCMKQSLYDVVFIRAYDPIAQGQIDRYVSDNIRNAYVAGLGTEVYMTPQPNSVKSGAQQFDEMYNGLRNSQITLRTVWIQVTSPINWPRNIQGNVNFVNSILTRAHSYGLNVGIYTNFYDWSQITNSATASNVMLWYWSVYGAGPSGETPAYFTEFRPFAGWTTPTVKQFGQAEFVCNVKVNRNVYVANTTSMNSVKMEKFKNTQEISVGGLGLKNTAFTGKPEIKLLAST</sequence>
<dbReference type="InterPro" id="IPR017853">
    <property type="entry name" value="GH"/>
</dbReference>
<dbReference type="GO" id="GO:0007165">
    <property type="term" value="P:signal transduction"/>
    <property type="evidence" value="ECO:0007669"/>
    <property type="project" value="TreeGrafter"/>
</dbReference>
<dbReference type="InterPro" id="IPR051595">
    <property type="entry name" value="GH25_Enzymes"/>
</dbReference>
<dbReference type="AlphaFoldDB" id="A0AAD5QVZ0"/>
<dbReference type="CDD" id="cd06416">
    <property type="entry name" value="GH25_Lys1-like"/>
    <property type="match status" value="1"/>
</dbReference>
<evidence type="ECO:0000313" key="5">
    <source>
        <dbReference type="Proteomes" id="UP001196413"/>
    </source>
</evidence>
<dbReference type="PANTHER" id="PTHR23208">
    <property type="entry name" value="LYSOZYME PROTEIN"/>
    <property type="match status" value="1"/>
</dbReference>
<dbReference type="SUPFAM" id="SSF51445">
    <property type="entry name" value="(Trans)glycosidases"/>
    <property type="match status" value="1"/>
</dbReference>
<dbReference type="InterPro" id="IPR002053">
    <property type="entry name" value="Glyco_hydro_25"/>
</dbReference>
<dbReference type="GO" id="GO:0003796">
    <property type="term" value="F:lysozyme activity"/>
    <property type="evidence" value="ECO:0007669"/>
    <property type="project" value="InterPro"/>
</dbReference>
<dbReference type="GO" id="GO:0045087">
    <property type="term" value="P:innate immune response"/>
    <property type="evidence" value="ECO:0007669"/>
    <property type="project" value="TreeGrafter"/>
</dbReference>
<comment type="similarity">
    <text evidence="1">Belongs to the glycosyl hydrolase 25 family.</text>
</comment>
<keyword evidence="5" id="KW-1185">Reference proteome</keyword>
<comment type="caution">
    <text evidence="4">The sequence shown here is derived from an EMBL/GenBank/DDBJ whole genome shotgun (WGS) entry which is preliminary data.</text>
</comment>